<dbReference type="EMBL" id="JADIKK010000008">
    <property type="protein sequence ID" value="MFK2877054.1"/>
    <property type="molecule type" value="Genomic_DNA"/>
</dbReference>
<sequence>MKTEQSAFAKRLLAALGAAGIEASPALLEKLVPKYGGEAVTSQAVSGWLTGKHLPKQANMQALAHIVGVPPHELQFGTSAHKGVREANLAWPDHVRGHDRLAFEAFLALPEGRRKLVRELIAVLGAPIPKRPA</sequence>
<feature type="domain" description="HTH cro/C1-type" evidence="1">
    <location>
        <begin position="40"/>
        <end position="74"/>
    </location>
</feature>
<organism evidence="2 3">
    <name type="scientific">Rhodanobacter hydrolyticus</name>
    <dbReference type="NCBI Taxonomy" id="2250595"/>
    <lineage>
        <taxon>Bacteria</taxon>
        <taxon>Pseudomonadati</taxon>
        <taxon>Pseudomonadota</taxon>
        <taxon>Gammaproteobacteria</taxon>
        <taxon>Lysobacterales</taxon>
        <taxon>Rhodanobacteraceae</taxon>
        <taxon>Rhodanobacter</taxon>
    </lineage>
</organism>
<reference evidence="2 3" key="1">
    <citation type="submission" date="2020-10" db="EMBL/GenBank/DDBJ databases">
        <title>Phylogeny of dyella-like bacteria.</title>
        <authorList>
            <person name="Fu J."/>
        </authorList>
    </citation>
    <scope>NUCLEOTIDE SEQUENCE [LARGE SCALE GENOMIC DNA]</scope>
    <source>
        <strain evidence="2 3">KACC 19113</strain>
    </source>
</reference>
<name>A0ABW8J633_9GAMM</name>
<dbReference type="Proteomes" id="UP001620339">
    <property type="component" value="Unassembled WGS sequence"/>
</dbReference>
<dbReference type="InterPro" id="IPR001387">
    <property type="entry name" value="Cro/C1-type_HTH"/>
</dbReference>
<dbReference type="PROSITE" id="PS50943">
    <property type="entry name" value="HTH_CROC1"/>
    <property type="match status" value="1"/>
</dbReference>
<protein>
    <submittedName>
        <fullName evidence="2">Transcriptional regulator</fullName>
    </submittedName>
</protein>
<proteinExistence type="predicted"/>
<evidence type="ECO:0000313" key="3">
    <source>
        <dbReference type="Proteomes" id="UP001620339"/>
    </source>
</evidence>
<keyword evidence="3" id="KW-1185">Reference proteome</keyword>
<evidence type="ECO:0000259" key="1">
    <source>
        <dbReference type="PROSITE" id="PS50943"/>
    </source>
</evidence>
<comment type="caution">
    <text evidence="2">The sequence shown here is derived from an EMBL/GenBank/DDBJ whole genome shotgun (WGS) entry which is preliminary data.</text>
</comment>
<gene>
    <name evidence="2" type="ORF">ISP25_08250</name>
</gene>
<evidence type="ECO:0000313" key="2">
    <source>
        <dbReference type="EMBL" id="MFK2877054.1"/>
    </source>
</evidence>
<dbReference type="RefSeq" id="WP_404613127.1">
    <property type="nucleotide sequence ID" value="NZ_JADIKK010000008.1"/>
</dbReference>
<accession>A0ABW8J633</accession>